<dbReference type="OrthoDB" id="5298649at2"/>
<dbReference type="eggNOG" id="COG2265">
    <property type="taxonomic scope" value="Bacteria"/>
</dbReference>
<dbReference type="CDD" id="cd02440">
    <property type="entry name" value="AdoMet_MTases"/>
    <property type="match status" value="1"/>
</dbReference>
<feature type="binding site" evidence="4">
    <location>
        <position position="251"/>
    </location>
    <ligand>
        <name>S-adenosyl-L-methionine</name>
        <dbReference type="ChEBI" id="CHEBI:59789"/>
    </ligand>
</feature>
<evidence type="ECO:0000313" key="8">
    <source>
        <dbReference type="Proteomes" id="UP000016960"/>
    </source>
</evidence>
<dbReference type="GO" id="GO:0032259">
    <property type="term" value="P:methylation"/>
    <property type="evidence" value="ECO:0007669"/>
    <property type="project" value="UniProtKB-KW"/>
</dbReference>
<dbReference type="InterPro" id="IPR010280">
    <property type="entry name" value="U5_MeTrfase_fam"/>
</dbReference>
<protein>
    <submittedName>
        <fullName evidence="7">SAM-dependent methyltransferase</fullName>
        <ecNumber evidence="7">2.1.1.190</ecNumber>
    </submittedName>
</protein>
<dbReference type="SUPFAM" id="SSF50249">
    <property type="entry name" value="Nucleic acid-binding proteins"/>
    <property type="match status" value="1"/>
</dbReference>
<dbReference type="PANTHER" id="PTHR11061:SF30">
    <property type="entry name" value="TRNA (URACIL(54)-C(5))-METHYLTRANSFERASE"/>
    <property type="match status" value="1"/>
</dbReference>
<feature type="active site" evidence="5">
    <location>
        <position position="376"/>
    </location>
</feature>
<evidence type="ECO:0000256" key="6">
    <source>
        <dbReference type="SAM" id="MobiDB-lite"/>
    </source>
</evidence>
<evidence type="ECO:0000256" key="4">
    <source>
        <dbReference type="PROSITE-ProRule" id="PRU01024"/>
    </source>
</evidence>
<dbReference type="InterPro" id="IPR029063">
    <property type="entry name" value="SAM-dependent_MTases_sf"/>
</dbReference>
<feature type="binding site" evidence="4">
    <location>
        <position position="280"/>
    </location>
    <ligand>
        <name>S-adenosyl-L-methionine</name>
        <dbReference type="ChEBI" id="CHEBI:59789"/>
    </ligand>
</feature>
<dbReference type="GO" id="GO:0008173">
    <property type="term" value="F:RNA methyltransferase activity"/>
    <property type="evidence" value="ECO:0007669"/>
    <property type="project" value="InterPro"/>
</dbReference>
<dbReference type="PATRIC" id="fig|582515.4.peg.2045"/>
<dbReference type="PROSITE" id="PS01231">
    <property type="entry name" value="TRMA_2"/>
    <property type="match status" value="1"/>
</dbReference>
<sequence>MGTDAPTTEVNSAAIDLKQLRPGDWLTVTVDRFDSKYLGETRLQGKTLLVPGSLPGETIRGQVLRNWKRCLVLRPVEILTPDPRRVEPHCQHFALCAGCQFQHVDYAEQLVIKRSRLESFFEPEHPVQPLPLRGIIGSTHPYAYRNSIKVHGPGEPGFWQVKGIDMLRNRECPICVSEVEDSLKQQRESGFQEFVDRNVLNILIRATSIGDTYLGPEQPKADEVAWLTEAIAHPLTEESLQLVVPAHAFWQGSTPMLPRLIEEAVRPIRDFAPELLIETYCGMGLFGIMSAPFAARVIGVEDHPLAIEAARRNQTHLQLPNWEIIHDKTENRLEALLAEAPERTSLIVDPPRSGLPKKVLKQILRCPPQHLVYVSCNPESLARNLNKLCRETFQLQDIVGIDLFPQTKHLECVCVLQRRESWTRSPETSASAPATDTAEPVAETED</sequence>
<keyword evidence="2 4" id="KW-0808">Transferase</keyword>
<dbReference type="RefSeq" id="WP_022606652.1">
    <property type="nucleotide sequence ID" value="NZ_ASSJ01000047.1"/>
</dbReference>
<comment type="caution">
    <text evidence="7">The sequence shown here is derived from an EMBL/GenBank/DDBJ whole genome shotgun (WGS) entry which is preliminary data.</text>
</comment>
<dbReference type="GO" id="GO:0008757">
    <property type="term" value="F:S-adenosylmethionine-dependent methyltransferase activity"/>
    <property type="evidence" value="ECO:0007669"/>
    <property type="project" value="UniProtKB-ARBA"/>
</dbReference>
<dbReference type="STRING" id="582515.KR51_00018050"/>
<gene>
    <name evidence="7" type="ORF">KR51_00018050</name>
</gene>
<evidence type="ECO:0000256" key="1">
    <source>
        <dbReference type="ARBA" id="ARBA00022603"/>
    </source>
</evidence>
<accession>U5DIU8</accession>
<evidence type="ECO:0000256" key="5">
    <source>
        <dbReference type="PROSITE-ProRule" id="PRU10015"/>
    </source>
</evidence>
<evidence type="ECO:0000313" key="7">
    <source>
        <dbReference type="EMBL" id="ERN41586.1"/>
    </source>
</evidence>
<reference evidence="7 8" key="1">
    <citation type="submission" date="2013-05" db="EMBL/GenBank/DDBJ databases">
        <title>Draft genome sequence of Rubidibacter lacunae KORDI 51-2.</title>
        <authorList>
            <person name="Choi D.H."/>
            <person name="Noh J.H."/>
            <person name="Kwon K.-K."/>
            <person name="Lee J.-H."/>
            <person name="Ryu J.-Y."/>
        </authorList>
    </citation>
    <scope>NUCLEOTIDE SEQUENCE [LARGE SCALE GENOMIC DNA]</scope>
    <source>
        <strain evidence="7 8">KORDI 51-2</strain>
    </source>
</reference>
<feature type="binding site" evidence="4">
    <location>
        <position position="301"/>
    </location>
    <ligand>
        <name>S-adenosyl-L-methionine</name>
        <dbReference type="ChEBI" id="CHEBI:59789"/>
    </ligand>
</feature>
<comment type="similarity">
    <text evidence="4">Belongs to the class I-like SAM-binding methyltransferase superfamily. RNA M5U methyltransferase family.</text>
</comment>
<dbReference type="Proteomes" id="UP000016960">
    <property type="component" value="Unassembled WGS sequence"/>
</dbReference>
<feature type="region of interest" description="Disordered" evidence="6">
    <location>
        <begin position="423"/>
        <end position="446"/>
    </location>
</feature>
<dbReference type="InParanoid" id="U5DIU8"/>
<name>U5DIU8_9CHRO</name>
<feature type="compositionally biased region" description="Polar residues" evidence="6">
    <location>
        <begin position="423"/>
        <end position="434"/>
    </location>
</feature>
<dbReference type="Pfam" id="PF05958">
    <property type="entry name" value="tRNA_U5-meth_tr"/>
    <property type="match status" value="1"/>
</dbReference>
<dbReference type="InterPro" id="IPR030391">
    <property type="entry name" value="MeTrfase_TrmA_CS"/>
</dbReference>
<dbReference type="GO" id="GO:0006396">
    <property type="term" value="P:RNA processing"/>
    <property type="evidence" value="ECO:0007669"/>
    <property type="project" value="InterPro"/>
</dbReference>
<dbReference type="InterPro" id="IPR030390">
    <property type="entry name" value="MeTrfase_TrmA_AS"/>
</dbReference>
<dbReference type="Gene3D" id="3.40.50.150">
    <property type="entry name" value="Vaccinia Virus protein VP39"/>
    <property type="match status" value="2"/>
</dbReference>
<dbReference type="SUPFAM" id="SSF53335">
    <property type="entry name" value="S-adenosyl-L-methionine-dependent methyltransferases"/>
    <property type="match status" value="1"/>
</dbReference>
<proteinExistence type="inferred from homology"/>
<dbReference type="PROSITE" id="PS51687">
    <property type="entry name" value="SAM_MT_RNA_M5U"/>
    <property type="match status" value="1"/>
</dbReference>
<keyword evidence="3 4" id="KW-0949">S-adenosyl-L-methionine</keyword>
<dbReference type="PROSITE" id="PS01230">
    <property type="entry name" value="TRMA_1"/>
    <property type="match status" value="1"/>
</dbReference>
<feature type="active site" description="Nucleophile" evidence="4">
    <location>
        <position position="376"/>
    </location>
</feature>
<keyword evidence="8" id="KW-1185">Reference proteome</keyword>
<dbReference type="AlphaFoldDB" id="U5DIU8"/>
<organism evidence="7 8">
    <name type="scientific">Rubidibacter lacunae KORDI 51-2</name>
    <dbReference type="NCBI Taxonomy" id="582515"/>
    <lineage>
        <taxon>Bacteria</taxon>
        <taxon>Bacillati</taxon>
        <taxon>Cyanobacteriota</taxon>
        <taxon>Cyanophyceae</taxon>
        <taxon>Oscillatoriophycideae</taxon>
        <taxon>Chroococcales</taxon>
        <taxon>Aphanothecaceae</taxon>
        <taxon>Rubidibacter</taxon>
    </lineage>
</organism>
<dbReference type="GO" id="GO:0009451">
    <property type="term" value="P:RNA modification"/>
    <property type="evidence" value="ECO:0007669"/>
    <property type="project" value="UniProtKB-ARBA"/>
</dbReference>
<dbReference type="Gene3D" id="2.40.50.140">
    <property type="entry name" value="Nucleic acid-binding proteins"/>
    <property type="match status" value="1"/>
</dbReference>
<keyword evidence="1 4" id="KW-0489">Methyltransferase</keyword>
<dbReference type="EMBL" id="ASSJ01000047">
    <property type="protein sequence ID" value="ERN41586.1"/>
    <property type="molecule type" value="Genomic_DNA"/>
</dbReference>
<evidence type="ECO:0000256" key="2">
    <source>
        <dbReference type="ARBA" id="ARBA00022679"/>
    </source>
</evidence>
<evidence type="ECO:0000256" key="3">
    <source>
        <dbReference type="ARBA" id="ARBA00022691"/>
    </source>
</evidence>
<feature type="binding site" evidence="4">
    <location>
        <position position="349"/>
    </location>
    <ligand>
        <name>S-adenosyl-L-methionine</name>
        <dbReference type="ChEBI" id="CHEBI:59789"/>
    </ligand>
</feature>
<dbReference type="PANTHER" id="PTHR11061">
    <property type="entry name" value="RNA M5U METHYLTRANSFERASE"/>
    <property type="match status" value="1"/>
</dbReference>
<dbReference type="EC" id="2.1.1.190" evidence="7"/>
<dbReference type="InterPro" id="IPR012340">
    <property type="entry name" value="NA-bd_OB-fold"/>
</dbReference>